<dbReference type="Pfam" id="PF04874">
    <property type="entry name" value="Mak16"/>
    <property type="match status" value="1"/>
</dbReference>
<feature type="domain" description="Ribosomal eL28/Mak16" evidence="6">
    <location>
        <begin position="6"/>
        <end position="115"/>
    </location>
</feature>
<dbReference type="PIRSF" id="PIRSF003352">
    <property type="entry name" value="MAK16"/>
    <property type="match status" value="1"/>
</dbReference>
<evidence type="ECO:0000256" key="4">
    <source>
        <dbReference type="PIRNR" id="PIRNR003352"/>
    </source>
</evidence>
<evidence type="ECO:0000256" key="5">
    <source>
        <dbReference type="SAM" id="MobiDB-lite"/>
    </source>
</evidence>
<accession>A0A4Z2CLX0</accession>
<evidence type="ECO:0000313" key="7">
    <source>
        <dbReference type="EMBL" id="TNN05222.1"/>
    </source>
</evidence>
<evidence type="ECO:0000256" key="2">
    <source>
        <dbReference type="ARBA" id="ARBA00005514"/>
    </source>
</evidence>
<evidence type="ECO:0000256" key="3">
    <source>
        <dbReference type="ARBA" id="ARBA00023242"/>
    </source>
</evidence>
<dbReference type="GO" id="GO:0005730">
    <property type="term" value="C:nucleolus"/>
    <property type="evidence" value="ECO:0007669"/>
    <property type="project" value="UniProtKB-UniRule"/>
</dbReference>
<dbReference type="EMBL" id="SKCS01000567">
    <property type="protein sequence ID" value="TNN05223.1"/>
    <property type="molecule type" value="Genomic_DNA"/>
</dbReference>
<sequence>MNNDDVIWHTINHSFCSFVVKTKTGRFCRNEDNVTGLCNRHSCPLANSQYATIKERDGIIYLFVKEPERVPYPGKQWERIKLRRNKEQALKQIKEHLLYWDKWIISRVKQRFFRTRDYLKNMRRLALSRQKKLEPINRTVEKRESRREAKALRVARIERTVEQELLERLRASTSSKEIYNIDQSAFEKALEAEEINEELEESDEEYEDDEEIAYTSGSDVEDIEDIGVINEEDEEEEAEHNIVLTHPTKKRRVTIHYEKDDE</sequence>
<dbReference type="AlphaFoldDB" id="A0A4Z2CLX0"/>
<keyword evidence="3 4" id="KW-0539">Nucleus</keyword>
<evidence type="ECO:0000313" key="8">
    <source>
        <dbReference type="Proteomes" id="UP000311919"/>
    </source>
</evidence>
<dbReference type="InterPro" id="IPR029004">
    <property type="entry name" value="Ribosomal_eL28/Mak16"/>
</dbReference>
<dbReference type="Gene3D" id="3.30.390.110">
    <property type="match status" value="1"/>
</dbReference>
<dbReference type="GO" id="GO:0030687">
    <property type="term" value="C:preribosome, large subunit precursor"/>
    <property type="evidence" value="ECO:0007669"/>
    <property type="project" value="TreeGrafter"/>
</dbReference>
<comment type="similarity">
    <text evidence="2 4">Belongs to the MAK16 family.</text>
</comment>
<dbReference type="GO" id="GO:0000470">
    <property type="term" value="P:maturation of LSU-rRNA"/>
    <property type="evidence" value="ECO:0007669"/>
    <property type="project" value="TreeGrafter"/>
</dbReference>
<feature type="compositionally biased region" description="Acidic residues" evidence="5">
    <location>
        <begin position="198"/>
        <end position="212"/>
    </location>
</feature>
<dbReference type="STRING" id="6182.A0A4Z2CLX0"/>
<dbReference type="PANTHER" id="PTHR23405:SF4">
    <property type="entry name" value="PROTEIN MAK16 HOMOLOG"/>
    <property type="match status" value="1"/>
</dbReference>
<dbReference type="Pfam" id="PF01778">
    <property type="entry name" value="Ribosomal_L28e"/>
    <property type="match status" value="1"/>
</dbReference>
<evidence type="ECO:0000256" key="1">
    <source>
        <dbReference type="ARBA" id="ARBA00004123"/>
    </source>
</evidence>
<dbReference type="OrthoDB" id="10251342at2759"/>
<reference evidence="7 8" key="1">
    <citation type="submission" date="2019-03" db="EMBL/GenBank/DDBJ databases">
        <title>An improved genome assembly of the fluke Schistosoma japonicum.</title>
        <authorList>
            <person name="Hu W."/>
            <person name="Luo F."/>
            <person name="Yin M."/>
            <person name="Mo X."/>
            <person name="Sun C."/>
            <person name="Wu Q."/>
            <person name="Zhu B."/>
            <person name="Xiang M."/>
            <person name="Wang J."/>
            <person name="Wang Y."/>
            <person name="Zhang T."/>
            <person name="Xu B."/>
            <person name="Zheng H."/>
            <person name="Feng Z."/>
        </authorList>
    </citation>
    <scope>NUCLEOTIDE SEQUENCE [LARGE SCALE GENOMIC DNA]</scope>
    <source>
        <strain evidence="7">HuSjv2</strain>
        <tissue evidence="7">Worms</tissue>
    </source>
</reference>
<name>A0A4Z2CLX0_SCHJA</name>
<dbReference type="EMBL" id="SKCS01000567">
    <property type="protein sequence ID" value="TNN05222.1"/>
    <property type="molecule type" value="Genomic_DNA"/>
</dbReference>
<dbReference type="GO" id="GO:0000460">
    <property type="term" value="P:maturation of 5.8S rRNA"/>
    <property type="evidence" value="ECO:0007669"/>
    <property type="project" value="TreeGrafter"/>
</dbReference>
<dbReference type="FunFam" id="3.30.390.110:FF:000001">
    <property type="entry name" value="Protein MAK16 homolog"/>
    <property type="match status" value="1"/>
</dbReference>
<feature type="region of interest" description="Disordered" evidence="5">
    <location>
        <begin position="198"/>
        <end position="220"/>
    </location>
</feature>
<dbReference type="InterPro" id="IPR006958">
    <property type="entry name" value="Mak16"/>
</dbReference>
<organism evidence="7 8">
    <name type="scientific">Schistosoma japonicum</name>
    <name type="common">Blood fluke</name>
    <dbReference type="NCBI Taxonomy" id="6182"/>
    <lineage>
        <taxon>Eukaryota</taxon>
        <taxon>Metazoa</taxon>
        <taxon>Spiralia</taxon>
        <taxon>Lophotrochozoa</taxon>
        <taxon>Platyhelminthes</taxon>
        <taxon>Trematoda</taxon>
        <taxon>Digenea</taxon>
        <taxon>Strigeidida</taxon>
        <taxon>Schistosomatoidea</taxon>
        <taxon>Schistosomatidae</taxon>
        <taxon>Schistosoma</taxon>
    </lineage>
</organism>
<protein>
    <recommendedName>
        <fullName evidence="4">Protein MAK16 homolog</fullName>
    </recommendedName>
</protein>
<comment type="subcellular location">
    <subcellularLocation>
        <location evidence="1">Nucleus</location>
    </subcellularLocation>
</comment>
<dbReference type="PANTHER" id="PTHR23405">
    <property type="entry name" value="MAINTENANCE OF KILLER 16 MAK16 PROTEIN-RELATED"/>
    <property type="match status" value="1"/>
</dbReference>
<proteinExistence type="inferred from homology"/>
<evidence type="ECO:0000259" key="6">
    <source>
        <dbReference type="Pfam" id="PF01778"/>
    </source>
</evidence>
<keyword evidence="8" id="KW-1185">Reference proteome</keyword>
<gene>
    <name evidence="7" type="ORF">EWB00_009518</name>
</gene>
<dbReference type="Proteomes" id="UP000311919">
    <property type="component" value="Unassembled WGS sequence"/>
</dbReference>
<comment type="caution">
    <text evidence="7">The sequence shown here is derived from an EMBL/GenBank/DDBJ whole genome shotgun (WGS) entry which is preliminary data.</text>
</comment>